<evidence type="ECO:0000259" key="1">
    <source>
        <dbReference type="Pfam" id="PF06985"/>
    </source>
</evidence>
<evidence type="ECO:0000313" key="2">
    <source>
        <dbReference type="EMBL" id="KAH0551127.1"/>
    </source>
</evidence>
<feature type="domain" description="Heterokaryon incompatibility" evidence="1">
    <location>
        <begin position="368"/>
        <end position="442"/>
    </location>
</feature>
<gene>
    <name evidence="2" type="ORF">GP486_007529</name>
</gene>
<organism evidence="2 3">
    <name type="scientific">Trichoglossum hirsutum</name>
    <dbReference type="NCBI Taxonomy" id="265104"/>
    <lineage>
        <taxon>Eukaryota</taxon>
        <taxon>Fungi</taxon>
        <taxon>Dikarya</taxon>
        <taxon>Ascomycota</taxon>
        <taxon>Pezizomycotina</taxon>
        <taxon>Geoglossomycetes</taxon>
        <taxon>Geoglossales</taxon>
        <taxon>Geoglossaceae</taxon>
        <taxon>Trichoglossum</taxon>
    </lineage>
</organism>
<protein>
    <recommendedName>
        <fullName evidence="1">Heterokaryon incompatibility domain-containing protein</fullName>
    </recommendedName>
</protein>
<dbReference type="Pfam" id="PF06985">
    <property type="entry name" value="HET"/>
    <property type="match status" value="1"/>
</dbReference>
<dbReference type="AlphaFoldDB" id="A0A9P8IHE5"/>
<dbReference type="InterPro" id="IPR010730">
    <property type="entry name" value="HET"/>
</dbReference>
<dbReference type="PANTHER" id="PTHR39596">
    <property type="match status" value="1"/>
</dbReference>
<proteinExistence type="predicted"/>
<name>A0A9P8IHE5_9PEZI</name>
<dbReference type="PANTHER" id="PTHR39596:SF2">
    <property type="entry name" value="HET DOMAIN PROTEIN (AFU_ORTHOLOGUE AFUA_1G17550)-RELATED"/>
    <property type="match status" value="1"/>
</dbReference>
<comment type="caution">
    <text evidence="2">The sequence shown here is derived from an EMBL/GenBank/DDBJ whole genome shotgun (WGS) entry which is preliminary data.</text>
</comment>
<dbReference type="Proteomes" id="UP000750711">
    <property type="component" value="Unassembled WGS sequence"/>
</dbReference>
<accession>A0A9P8IHE5</accession>
<dbReference type="EMBL" id="JAGHQM010002180">
    <property type="protein sequence ID" value="KAH0551127.1"/>
    <property type="molecule type" value="Genomic_DNA"/>
</dbReference>
<reference evidence="2" key="1">
    <citation type="submission" date="2021-03" db="EMBL/GenBank/DDBJ databases">
        <title>Comparative genomics and phylogenomic investigation of the class Geoglossomycetes provide insights into ecological specialization and systematics.</title>
        <authorList>
            <person name="Melie T."/>
            <person name="Pirro S."/>
            <person name="Miller A.N."/>
            <person name="Quandt A."/>
        </authorList>
    </citation>
    <scope>NUCLEOTIDE SEQUENCE</scope>
    <source>
        <strain evidence="2">CAQ_001_2017</strain>
    </source>
</reference>
<sequence length="767" mass="87795">MEHLIYDPPARKLRREIRAAWNSTLSVLDWPAYEKDYGTCLQLSPGFSWFGHDHPMSSYYHLPDCEDEPTARASLDLYGLDWDIEGMTNSGDIRSAHSSLETVDLPEAIHRTAAFIQAWLYFGFLESICFRAIPTSYMVRTNLDGQECLYSRMLPILLEVWIRRLSQLEDDSKQEMLYDARDCAGRANSIQVYILNSLSKSDACSPFSELRMLVLSFSPALSALFEAVAGMAEVHLRTEVRSIPAPQDACLKPYFESLVQKGWCRFVIASAEIAMSPSFLRFVDVANFANTSQGHDTCSIGQCNRNHVEEKTYTPVHWPRDCCCQYIKPDINTIRDILDCGYIPVVRYIAASESLEVCGIHPEERKDYVAFSHVWADGLGSTTEVGLPSCQIRRLDQLAGQRAKKAAFWIDGLCVPKDKPYRKKAINLMKYTYQNASGVLVLDEGLRKLSTTDSDLEIGWSVIASGWFGRLWTYEEGFLPPWVEIEIRDGLIDLYQLTQRLYKIMNHPRPTPMSHVFVRDLVAMLQKVRPLDRRHRERPISKRLVDTFNALTRRQSSRPDDQLLVIGLLLDLDIDSLPTPSGEDKWMAFYMSLGKIPWTVVFDQRPKMQVRPFTWAPSSWISSGKDEWLHYEEELAEITDEGLRIHLTILMLDDICSTKASAVIVDTGQDRYELERQDKLNDPKIQAFNVVFVRHFQHEHPRDALQRNRSSLLEVGLGLRDESAAPKIEHDFCSSWAIWAMDESDDAPQHVEDVVPGRWGKADLCFE</sequence>
<evidence type="ECO:0000313" key="3">
    <source>
        <dbReference type="Proteomes" id="UP000750711"/>
    </source>
</evidence>
<keyword evidence="3" id="KW-1185">Reference proteome</keyword>